<dbReference type="Proteomes" id="UP001241072">
    <property type="component" value="Unassembled WGS sequence"/>
</dbReference>
<dbReference type="InterPro" id="IPR005158">
    <property type="entry name" value="BTAD"/>
</dbReference>
<dbReference type="SUPFAM" id="SSF48452">
    <property type="entry name" value="TPR-like"/>
    <property type="match status" value="1"/>
</dbReference>
<gene>
    <name evidence="2" type="ORF">Q5716_11310</name>
</gene>
<dbReference type="InterPro" id="IPR011990">
    <property type="entry name" value="TPR-like_helical_dom_sf"/>
</dbReference>
<dbReference type="RefSeq" id="WP_305003245.1">
    <property type="nucleotide sequence ID" value="NZ_JAUQUB010000002.1"/>
</dbReference>
<organism evidence="2 3">
    <name type="scientific">Antiquaquibacter soli</name>
    <dbReference type="NCBI Taxonomy" id="3064523"/>
    <lineage>
        <taxon>Bacteria</taxon>
        <taxon>Bacillati</taxon>
        <taxon>Actinomycetota</taxon>
        <taxon>Actinomycetes</taxon>
        <taxon>Micrococcales</taxon>
        <taxon>Microbacteriaceae</taxon>
        <taxon>Antiquaquibacter</taxon>
    </lineage>
</organism>
<dbReference type="InterPro" id="IPR027417">
    <property type="entry name" value="P-loop_NTPase"/>
</dbReference>
<dbReference type="SMART" id="SM01043">
    <property type="entry name" value="BTAD"/>
    <property type="match status" value="1"/>
</dbReference>
<protein>
    <submittedName>
        <fullName evidence="2">BTAD domain-containing putative transcriptional regulator</fullName>
    </submittedName>
</protein>
<evidence type="ECO:0000259" key="1">
    <source>
        <dbReference type="SMART" id="SM01043"/>
    </source>
</evidence>
<dbReference type="InterPro" id="IPR016032">
    <property type="entry name" value="Sig_transdc_resp-reg_C-effctor"/>
</dbReference>
<comment type="caution">
    <text evidence="2">The sequence shown here is derived from an EMBL/GenBank/DDBJ whole genome shotgun (WGS) entry which is preliminary data.</text>
</comment>
<dbReference type="PANTHER" id="PTHR47691:SF3">
    <property type="entry name" value="HTH-TYPE TRANSCRIPTIONAL REGULATOR RV0890C-RELATED"/>
    <property type="match status" value="1"/>
</dbReference>
<dbReference type="PRINTS" id="PR00364">
    <property type="entry name" value="DISEASERSIST"/>
</dbReference>
<reference evidence="2 3" key="1">
    <citation type="submission" date="2023-07" db="EMBL/GenBank/DDBJ databases">
        <title>Protaetiibacter sp. nov WY-16 isolated from soil.</title>
        <authorList>
            <person name="Liu B."/>
            <person name="Wan Y."/>
        </authorList>
    </citation>
    <scope>NUCLEOTIDE SEQUENCE [LARGE SCALE GENOMIC DNA]</scope>
    <source>
        <strain evidence="2 3">WY-16</strain>
    </source>
</reference>
<dbReference type="PANTHER" id="PTHR47691">
    <property type="entry name" value="REGULATOR-RELATED"/>
    <property type="match status" value="1"/>
</dbReference>
<keyword evidence="3" id="KW-1185">Reference proteome</keyword>
<dbReference type="Gene3D" id="1.10.10.10">
    <property type="entry name" value="Winged helix-like DNA-binding domain superfamily/Winged helix DNA-binding domain"/>
    <property type="match status" value="1"/>
</dbReference>
<dbReference type="Pfam" id="PF03704">
    <property type="entry name" value="BTAD"/>
    <property type="match status" value="1"/>
</dbReference>
<dbReference type="SUPFAM" id="SSF46894">
    <property type="entry name" value="C-terminal effector domain of the bipartite response regulators"/>
    <property type="match status" value="1"/>
</dbReference>
<feature type="domain" description="Bacterial transcriptional activator" evidence="1">
    <location>
        <begin position="95"/>
        <end position="232"/>
    </location>
</feature>
<proteinExistence type="predicted"/>
<evidence type="ECO:0000313" key="3">
    <source>
        <dbReference type="Proteomes" id="UP001241072"/>
    </source>
</evidence>
<dbReference type="EMBL" id="JAUQUB010000002">
    <property type="protein sequence ID" value="MDO7882813.1"/>
    <property type="molecule type" value="Genomic_DNA"/>
</dbReference>
<dbReference type="Gene3D" id="1.25.40.10">
    <property type="entry name" value="Tetratricopeptide repeat domain"/>
    <property type="match status" value="1"/>
</dbReference>
<dbReference type="InterPro" id="IPR036388">
    <property type="entry name" value="WH-like_DNA-bd_sf"/>
</dbReference>
<evidence type="ECO:0000313" key="2">
    <source>
        <dbReference type="EMBL" id="MDO7882813.1"/>
    </source>
</evidence>
<accession>A0ABT9BP60</accession>
<dbReference type="Gene3D" id="3.40.50.300">
    <property type="entry name" value="P-loop containing nucleotide triphosphate hydrolases"/>
    <property type="match status" value="1"/>
</dbReference>
<name>A0ABT9BP60_9MICO</name>
<dbReference type="SUPFAM" id="SSF52540">
    <property type="entry name" value="P-loop containing nucleoside triphosphate hydrolases"/>
    <property type="match status" value="1"/>
</dbReference>
<sequence length="921" mass="98555">MSAIARFRLFGRVAVSVGEHAIPVRGAMPAAILARLALTCGEPVPVDEFVADLWSSPPPTAAGTLRAHISRLRSAGLAEHIVGGRGGYTLADSRVDVIEFRDRAAFALSTRERDDLEAAEEAWRGEPFRDVSAPFVADWSAELHGLRRRVAESLAELRLDAGELDAVLGSLPAVVREHPDHEEPVRLLATALARAGRSTDALGAIDGFAERLRETQGLDVSPALAAARLSIVRQDPELVAPVGRERGIQHGVPLPITRFIGRSSALELVAAGRRESRLVTLTGPGGVGKSRLAVESLAESLGPVDSAQWLLELASYDTGEDVVLALSELVGATNATVESIAQQLSGRGALLVLDNAEHVLEAAAALVSALLAASPGLSVLVTSREPLRIPGERLIPIAPMLGDDAPDAIALFAERAADVVPGFALTDASLPLVRRLAKLLDGLPLALELTAARLDVMDLAELVRSIESEELLTLHGPAAGRHGSLQSTIEWSARMLRPAELELLAQLGNFAGSVTLDAIDGICVLPDGDVREVAAVLAQKSLLAVVGGAVRGRRYRLLESVKLYARQLPAQDDRERWRERHAQWFADAADELESRVRGPESAIVHEQFEVDRSELLAALSFSVARGDRATAVRLAGAMSWHWFLRGAVAEGKGWIDSALEMPGPEHPRADARAIWGAVMIVYRSGDKFGGEVYARRGLPLAERSGDPTLTALFTACNAMWDAEADPAGGLARMRRAEALLGDVEPWAVSEVLTFRSICHIYARKLAETMRDLQAALESALAAHNAWAAGSASWRLAHALIGSHRERDAVEQLVQCFDLLAPQGDVLAVILALHAAAIAVSGIERQRDGARLFGAVDRLGAVYGFPRAAINDDVHEGYRSRTKQALTAAEWNACYREGAALSLDEAVSLVRAVAASLPPRRR</sequence>
<dbReference type="InterPro" id="IPR058852">
    <property type="entry name" value="HTH_77"/>
</dbReference>
<dbReference type="Pfam" id="PF25872">
    <property type="entry name" value="HTH_77"/>
    <property type="match status" value="1"/>
</dbReference>